<feature type="compositionally biased region" description="Low complexity" evidence="1">
    <location>
        <begin position="253"/>
        <end position="264"/>
    </location>
</feature>
<feature type="compositionally biased region" description="Basic and acidic residues" evidence="1">
    <location>
        <begin position="296"/>
        <end position="315"/>
    </location>
</feature>
<feature type="region of interest" description="Disordered" evidence="1">
    <location>
        <begin position="206"/>
        <end position="315"/>
    </location>
</feature>
<feature type="compositionally biased region" description="Low complexity" evidence="1">
    <location>
        <begin position="49"/>
        <end position="80"/>
    </location>
</feature>
<protein>
    <submittedName>
        <fullName evidence="2">Uncharacterized protein</fullName>
    </submittedName>
</protein>
<name>A0A1X7CEI4_TRICW</name>
<accession>A0A1X7CEI4</accession>
<dbReference type="AlphaFoldDB" id="A0A1X7CEI4"/>
<reference evidence="3" key="1">
    <citation type="submission" date="2017-04" db="EMBL/GenBank/DDBJ databases">
        <authorList>
            <person name="Varghese N."/>
            <person name="Submissions S."/>
        </authorList>
    </citation>
    <scope>NUCLEOTIDE SEQUENCE [LARGE SCALE GENOMIC DNA]</scope>
    <source>
        <strain evidence="3">Ballard 720</strain>
    </source>
</reference>
<evidence type="ECO:0000256" key="1">
    <source>
        <dbReference type="SAM" id="MobiDB-lite"/>
    </source>
</evidence>
<dbReference type="Proteomes" id="UP000192911">
    <property type="component" value="Unassembled WGS sequence"/>
</dbReference>
<keyword evidence="3" id="KW-1185">Reference proteome</keyword>
<sequence length="429" mass="47220">MGIRFHTNPPSPSSPSLGEEPTRTSRSEPHPSQPGTDDVRRQRNAAFEPLRQPRSPAQPPAAAAPRRAGALPAASATARRQPQRDTRPITVVQVNATGLVNSIGRAGKIVRRLAQRLARSARSTRKTQTQLHSEAPLALHIPRNYGWPLGLFARKSLARVAPDQAYEEAFATHHAFVSKSVAESAVHRFGHTHIDDDSLRAQLHAWANGTDGSPDDGKDPFHDGPVLDDSSSTTSHESEIQPVASPANDGRSTTTTHEAGPGTTRRVHFAPEVETREFSPETHEVPTQGRTVPLHGAERGLSKPKGHVPEDPSLRELYRERSVNRAAWDTLSRLKSPRYGATDKKMTAQMLEQGKLLFAIKKEYKLSEQDEQAAIQKLRELEREVKPPSFALRVRGLVRQLRGKGPLPGRISIPGEDTRSETLARSETR</sequence>
<gene>
    <name evidence="2" type="ORF">SAMN06295900_101289</name>
</gene>
<dbReference type="EMBL" id="FXAH01000001">
    <property type="protein sequence ID" value="SME95291.1"/>
    <property type="molecule type" value="Genomic_DNA"/>
</dbReference>
<evidence type="ECO:0000313" key="3">
    <source>
        <dbReference type="Proteomes" id="UP000192911"/>
    </source>
</evidence>
<feature type="region of interest" description="Disordered" evidence="1">
    <location>
        <begin position="1"/>
        <end position="88"/>
    </location>
</feature>
<feature type="compositionally biased region" description="Basic and acidic residues" evidence="1">
    <location>
        <begin position="20"/>
        <end position="29"/>
    </location>
</feature>
<feature type="compositionally biased region" description="Basic and acidic residues" evidence="1">
    <location>
        <begin position="269"/>
        <end position="284"/>
    </location>
</feature>
<dbReference type="STRING" id="28094.SAMN06295900_101289"/>
<feature type="compositionally biased region" description="Basic and acidic residues" evidence="1">
    <location>
        <begin position="416"/>
        <end position="429"/>
    </location>
</feature>
<organism evidence="2 3">
    <name type="scientific">Trinickia caryophylli</name>
    <name type="common">Paraburkholderia caryophylli</name>
    <dbReference type="NCBI Taxonomy" id="28094"/>
    <lineage>
        <taxon>Bacteria</taxon>
        <taxon>Pseudomonadati</taxon>
        <taxon>Pseudomonadota</taxon>
        <taxon>Betaproteobacteria</taxon>
        <taxon>Burkholderiales</taxon>
        <taxon>Burkholderiaceae</taxon>
        <taxon>Trinickia</taxon>
    </lineage>
</organism>
<proteinExistence type="predicted"/>
<feature type="region of interest" description="Disordered" evidence="1">
    <location>
        <begin position="404"/>
        <end position="429"/>
    </location>
</feature>
<evidence type="ECO:0000313" key="2">
    <source>
        <dbReference type="EMBL" id="SME95291.1"/>
    </source>
</evidence>